<comment type="similarity">
    <text evidence="1">Belongs to the 4-hydroxybenzoyl-CoA thioesterase family.</text>
</comment>
<dbReference type="GO" id="GO:0047617">
    <property type="term" value="F:fatty acyl-CoA hydrolase activity"/>
    <property type="evidence" value="ECO:0007669"/>
    <property type="project" value="TreeGrafter"/>
</dbReference>
<dbReference type="InterPro" id="IPR050563">
    <property type="entry name" value="4-hydroxybenzoyl-CoA_TE"/>
</dbReference>
<evidence type="ECO:0000313" key="4">
    <source>
        <dbReference type="EMBL" id="GJN93077.1"/>
    </source>
</evidence>
<dbReference type="Proteomes" id="UP001342314">
    <property type="component" value="Unassembled WGS sequence"/>
</dbReference>
<comment type="caution">
    <text evidence="4">The sequence shown here is derived from an EMBL/GenBank/DDBJ whole genome shotgun (WGS) entry which is preliminary data.</text>
</comment>
<dbReference type="InterPro" id="IPR029069">
    <property type="entry name" value="HotDog_dom_sf"/>
</dbReference>
<dbReference type="EMBL" id="BQKY01000013">
    <property type="protein sequence ID" value="GJN93077.1"/>
    <property type="molecule type" value="Genomic_DNA"/>
</dbReference>
<evidence type="ECO:0000259" key="3">
    <source>
        <dbReference type="Pfam" id="PF03061"/>
    </source>
</evidence>
<protein>
    <recommendedName>
        <fullName evidence="3">Thioesterase domain-containing protein</fullName>
    </recommendedName>
</protein>
<keyword evidence="5" id="KW-1185">Reference proteome</keyword>
<evidence type="ECO:0000256" key="1">
    <source>
        <dbReference type="ARBA" id="ARBA00005953"/>
    </source>
</evidence>
<dbReference type="InterPro" id="IPR006683">
    <property type="entry name" value="Thioestr_dom"/>
</dbReference>
<dbReference type="SUPFAM" id="SSF54637">
    <property type="entry name" value="Thioesterase/thiol ester dehydrase-isomerase"/>
    <property type="match status" value="1"/>
</dbReference>
<reference evidence="4 5" key="1">
    <citation type="submission" date="2021-12" db="EMBL/GenBank/DDBJ databases">
        <title>High titer production of polyol ester of fatty acids by Rhodotorula paludigena BS15 towards product separation-free biomass refinery.</title>
        <authorList>
            <person name="Mano J."/>
            <person name="Ono H."/>
            <person name="Tanaka T."/>
            <person name="Naito K."/>
            <person name="Sushida H."/>
            <person name="Ike M."/>
            <person name="Tokuyasu K."/>
            <person name="Kitaoka M."/>
        </authorList>
    </citation>
    <scope>NUCLEOTIDE SEQUENCE [LARGE SCALE GENOMIC DNA]</scope>
    <source>
        <strain evidence="4 5">BS15</strain>
    </source>
</reference>
<gene>
    <name evidence="4" type="ORF">Rhopal_006122-T1</name>
</gene>
<sequence length="247" mass="26298">MPASTRLAAVQQHLSPAPLAAAPHRSASTKASRPAAPSASDFRYFVPFQTRWNDNDQYGHLNNVVYGLYFDSITNHFLLHHALPSSSSPSSKPPLGLIVSSNTTYAASLAYPQPVIAALAISRLSERSLTWRVALFAGEYAPAAESGDRGELSGFELEDLCGGEQAGQEAAQGFEAGANTGARGAGVGRRVRLARSGSGKDEARAAAWGEMVHVFVDAETRRPVERLDEGVRRALERLVVAGTGEEP</sequence>
<dbReference type="AlphaFoldDB" id="A0AAV5GU98"/>
<dbReference type="Pfam" id="PF03061">
    <property type="entry name" value="4HBT"/>
    <property type="match status" value="1"/>
</dbReference>
<feature type="domain" description="Thioesterase" evidence="3">
    <location>
        <begin position="58"/>
        <end position="138"/>
    </location>
</feature>
<dbReference type="PANTHER" id="PTHR31793">
    <property type="entry name" value="4-HYDROXYBENZOYL-COA THIOESTERASE FAMILY MEMBER"/>
    <property type="match status" value="1"/>
</dbReference>
<keyword evidence="2" id="KW-0378">Hydrolase</keyword>
<evidence type="ECO:0000313" key="5">
    <source>
        <dbReference type="Proteomes" id="UP001342314"/>
    </source>
</evidence>
<proteinExistence type="inferred from homology"/>
<dbReference type="Gene3D" id="3.10.129.10">
    <property type="entry name" value="Hotdog Thioesterase"/>
    <property type="match status" value="1"/>
</dbReference>
<accession>A0AAV5GU98</accession>
<organism evidence="4 5">
    <name type="scientific">Rhodotorula paludigena</name>
    <dbReference type="NCBI Taxonomy" id="86838"/>
    <lineage>
        <taxon>Eukaryota</taxon>
        <taxon>Fungi</taxon>
        <taxon>Dikarya</taxon>
        <taxon>Basidiomycota</taxon>
        <taxon>Pucciniomycotina</taxon>
        <taxon>Microbotryomycetes</taxon>
        <taxon>Sporidiobolales</taxon>
        <taxon>Sporidiobolaceae</taxon>
        <taxon>Rhodotorula</taxon>
    </lineage>
</organism>
<dbReference type="CDD" id="cd00586">
    <property type="entry name" value="4HBT"/>
    <property type="match status" value="1"/>
</dbReference>
<dbReference type="PANTHER" id="PTHR31793:SF27">
    <property type="entry name" value="NOVEL THIOESTERASE SUPERFAMILY DOMAIN AND SAPOSIN A-TYPE DOMAIN CONTAINING PROTEIN (0610012H03RIK)"/>
    <property type="match status" value="1"/>
</dbReference>
<name>A0AAV5GU98_9BASI</name>
<evidence type="ECO:0000256" key="2">
    <source>
        <dbReference type="ARBA" id="ARBA00022801"/>
    </source>
</evidence>